<keyword evidence="1" id="KW-1133">Transmembrane helix</keyword>
<feature type="transmembrane region" description="Helical" evidence="1">
    <location>
        <begin position="102"/>
        <end position="118"/>
    </location>
</feature>
<feature type="transmembrane region" description="Helical" evidence="1">
    <location>
        <begin position="53"/>
        <end position="74"/>
    </location>
</feature>
<protein>
    <submittedName>
        <fullName evidence="3">Undecaprenyl-diphosphatase</fullName>
    </submittedName>
</protein>
<evidence type="ECO:0000313" key="3">
    <source>
        <dbReference type="EMBL" id="GAA0626078.1"/>
    </source>
</evidence>
<gene>
    <name evidence="3" type="ORF">GCM10009547_31810</name>
</gene>
<evidence type="ECO:0000259" key="2">
    <source>
        <dbReference type="SMART" id="SM00014"/>
    </source>
</evidence>
<feature type="transmembrane region" description="Helical" evidence="1">
    <location>
        <begin position="147"/>
        <end position="165"/>
    </location>
</feature>
<evidence type="ECO:0000313" key="4">
    <source>
        <dbReference type="Proteomes" id="UP001500957"/>
    </source>
</evidence>
<organism evidence="3 4">
    <name type="scientific">Sporichthya brevicatena</name>
    <dbReference type="NCBI Taxonomy" id="171442"/>
    <lineage>
        <taxon>Bacteria</taxon>
        <taxon>Bacillati</taxon>
        <taxon>Actinomycetota</taxon>
        <taxon>Actinomycetes</taxon>
        <taxon>Sporichthyales</taxon>
        <taxon>Sporichthyaceae</taxon>
        <taxon>Sporichthya</taxon>
    </lineage>
</organism>
<keyword evidence="1" id="KW-0812">Transmembrane</keyword>
<dbReference type="EMBL" id="BAAAHE010000026">
    <property type="protein sequence ID" value="GAA0626078.1"/>
    <property type="molecule type" value="Genomic_DNA"/>
</dbReference>
<keyword evidence="1" id="KW-0472">Membrane</keyword>
<dbReference type="RefSeq" id="WP_344606471.1">
    <property type="nucleotide sequence ID" value="NZ_BAAAHE010000026.1"/>
</dbReference>
<dbReference type="PANTHER" id="PTHR14969:SF13">
    <property type="entry name" value="AT30094P"/>
    <property type="match status" value="1"/>
</dbReference>
<dbReference type="Proteomes" id="UP001500957">
    <property type="component" value="Unassembled WGS sequence"/>
</dbReference>
<feature type="domain" description="Phosphatidic acid phosphatase type 2/haloperoxidase" evidence="2">
    <location>
        <begin position="53"/>
        <end position="163"/>
    </location>
</feature>
<reference evidence="4" key="1">
    <citation type="journal article" date="2019" name="Int. J. Syst. Evol. Microbiol.">
        <title>The Global Catalogue of Microorganisms (GCM) 10K type strain sequencing project: providing services to taxonomists for standard genome sequencing and annotation.</title>
        <authorList>
            <consortium name="The Broad Institute Genomics Platform"/>
            <consortium name="The Broad Institute Genome Sequencing Center for Infectious Disease"/>
            <person name="Wu L."/>
            <person name="Ma J."/>
        </authorList>
    </citation>
    <scope>NUCLEOTIDE SEQUENCE [LARGE SCALE GENOMIC DNA]</scope>
    <source>
        <strain evidence="4">JCM 10671</strain>
    </source>
</reference>
<name>A0ABP3S4U2_9ACTN</name>
<sequence>MNTDLLLEINGWSGNSVVDAIMKFAAGTMIYGVFAVLAVLCVLQVMARRLDRLILVGTSLVLALALGRGAAALFPNERPFIEHPEVHQLVHHEPGQSFPSDHSLAAFGIAFAIAAFVSMRWGLALLPVAALVGFSRIYVGVHYPADIVGAAVLAGIAVGAVALAARSGPVARLLAARFPVDARAA</sequence>
<comment type="caution">
    <text evidence="3">The sequence shown here is derived from an EMBL/GenBank/DDBJ whole genome shotgun (WGS) entry which is preliminary data.</text>
</comment>
<accession>A0ABP3S4U2</accession>
<evidence type="ECO:0000256" key="1">
    <source>
        <dbReference type="SAM" id="Phobius"/>
    </source>
</evidence>
<keyword evidence="4" id="KW-1185">Reference proteome</keyword>
<feature type="transmembrane region" description="Helical" evidence="1">
    <location>
        <begin position="20"/>
        <end position="46"/>
    </location>
</feature>
<dbReference type="SUPFAM" id="SSF48317">
    <property type="entry name" value="Acid phosphatase/Vanadium-dependent haloperoxidase"/>
    <property type="match status" value="1"/>
</dbReference>
<dbReference type="Pfam" id="PF01569">
    <property type="entry name" value="PAP2"/>
    <property type="match status" value="1"/>
</dbReference>
<dbReference type="InterPro" id="IPR000326">
    <property type="entry name" value="PAP2/HPO"/>
</dbReference>
<dbReference type="InterPro" id="IPR036938">
    <property type="entry name" value="PAP2/HPO_sf"/>
</dbReference>
<dbReference type="SMART" id="SM00014">
    <property type="entry name" value="acidPPc"/>
    <property type="match status" value="1"/>
</dbReference>
<proteinExistence type="predicted"/>
<dbReference type="Gene3D" id="1.20.144.10">
    <property type="entry name" value="Phosphatidic acid phosphatase type 2/haloperoxidase"/>
    <property type="match status" value="1"/>
</dbReference>
<dbReference type="PANTHER" id="PTHR14969">
    <property type="entry name" value="SPHINGOSINE-1-PHOSPHATE PHOSPHOHYDROLASE"/>
    <property type="match status" value="1"/>
</dbReference>